<evidence type="ECO:0000259" key="1">
    <source>
        <dbReference type="Pfam" id="PF07727"/>
    </source>
</evidence>
<protein>
    <submittedName>
        <fullName evidence="2">RNA-directed DNA polymerase, eukaryota, reverse transcriptase zinc-binding domain protein</fullName>
    </submittedName>
</protein>
<keyword evidence="2" id="KW-0548">Nucleotidyltransferase</keyword>
<dbReference type="SUPFAM" id="SSF56672">
    <property type="entry name" value="DNA/RNA polymerases"/>
    <property type="match status" value="1"/>
</dbReference>
<reference evidence="2" key="1">
    <citation type="journal article" date="2019" name="Sci. Rep.">
        <title>Draft genome of Tanacetum cinerariifolium, the natural source of mosquito coil.</title>
        <authorList>
            <person name="Yamashiro T."/>
            <person name="Shiraishi A."/>
            <person name="Satake H."/>
            <person name="Nakayama K."/>
        </authorList>
    </citation>
    <scope>NUCLEOTIDE SEQUENCE</scope>
</reference>
<dbReference type="InterPro" id="IPR013103">
    <property type="entry name" value="RVT_2"/>
</dbReference>
<gene>
    <name evidence="2" type="ORF">Tci_061283</name>
</gene>
<name>A0A6L2NXE1_TANCI</name>
<comment type="caution">
    <text evidence="2">The sequence shown here is derived from an EMBL/GenBank/DDBJ whole genome shotgun (WGS) entry which is preliminary data.</text>
</comment>
<dbReference type="EMBL" id="BKCJ010009935">
    <property type="protein sequence ID" value="GEU89305.1"/>
    <property type="molecule type" value="Genomic_DNA"/>
</dbReference>
<proteinExistence type="predicted"/>
<evidence type="ECO:0000313" key="2">
    <source>
        <dbReference type="EMBL" id="GEU89305.1"/>
    </source>
</evidence>
<sequence length="849" mass="97552">MLKRYFGVARRSKDGSGPELAASVLVRLVKWQGVRHQDHNSMWCQEDQTRTITARGVMRTRLANKEELGDEGATTASERVEDETHSYFELRPPDVLEARSRKQNPPQGVEEMQSMKDNEVWKLVDLPPDGKTVSHKWLFKKKIDMDGAVHTYKACLVAKDYEIWQMDVKITFLNGYLNEEVYMEQPEGFVSQKFSNRVCKLKRSIYGLKQASRQWNKRFDNEIEKFEFSQNRDEPCVYVKASRSYVTFLILYVDDILIMGNNIPMLQDVKSYLERCFAMKDLGESALDMYLFYMEALLTGKVKSKWDGEVVITGDFNEVRFKSERFGSVFNVQGANVFNAFFANAGLEEEWLNDNRNKSKSVSDQFKEELQKLDANIDKGIGSDDIVNKRLEVLNSIQHLDKIQAMDMAQKAKIKWAIEGGENTRQFWSSIENDVFAAVSHFFTFGDIPNGCNSSFIALIPKVPDANFVKDFRPISLIGSMYKIIAKILANRLVGVLGDIVNEVQSDFITKRQILDGPFILNEVIQWSLRGSIIINGSPTEEFQFFKRLKQGDTLSPFLFILIMESLHLSFQRVVDVGMFKGINLSPLVNLSHMFYADDAVFVRQWCDESIRCHFFNGHELNSNKASWVKWKSVLASKEKGGLGVSSVYALNRALMMKWVWRFYSKKESLWARVIKAIYGDDGQVGKVFKADNRSCWRNIVNEVRVLSNQGIKVLDYMRIKLGNEESTAFWNDNWIGGKVLKYSFPRIYALETQKEVTANSKISDTKLENSLRRSIRGGVEHVQFNELSDMLQSVSLMPYSDRWVWSLEGSGEFSVASIRKIIDDNRLSTVDTRTLWIKCVPIKVNVLS</sequence>
<accession>A0A6L2NXE1</accession>
<dbReference type="AlphaFoldDB" id="A0A6L2NXE1"/>
<dbReference type="InterPro" id="IPR043502">
    <property type="entry name" value="DNA/RNA_pol_sf"/>
</dbReference>
<organism evidence="2">
    <name type="scientific">Tanacetum cinerariifolium</name>
    <name type="common">Dalmatian daisy</name>
    <name type="synonym">Chrysanthemum cinerariifolium</name>
    <dbReference type="NCBI Taxonomy" id="118510"/>
    <lineage>
        <taxon>Eukaryota</taxon>
        <taxon>Viridiplantae</taxon>
        <taxon>Streptophyta</taxon>
        <taxon>Embryophyta</taxon>
        <taxon>Tracheophyta</taxon>
        <taxon>Spermatophyta</taxon>
        <taxon>Magnoliopsida</taxon>
        <taxon>eudicotyledons</taxon>
        <taxon>Gunneridae</taxon>
        <taxon>Pentapetalae</taxon>
        <taxon>asterids</taxon>
        <taxon>campanulids</taxon>
        <taxon>Asterales</taxon>
        <taxon>Asteraceae</taxon>
        <taxon>Asteroideae</taxon>
        <taxon>Anthemideae</taxon>
        <taxon>Anthemidinae</taxon>
        <taxon>Tanacetum</taxon>
    </lineage>
</organism>
<dbReference type="PANTHER" id="PTHR46890">
    <property type="entry name" value="NON-LTR RETROLELEMENT REVERSE TRANSCRIPTASE-LIKE PROTEIN-RELATED"/>
    <property type="match status" value="1"/>
</dbReference>
<dbReference type="GO" id="GO:0003964">
    <property type="term" value="F:RNA-directed DNA polymerase activity"/>
    <property type="evidence" value="ECO:0007669"/>
    <property type="project" value="UniProtKB-KW"/>
</dbReference>
<dbReference type="Pfam" id="PF07727">
    <property type="entry name" value="RVT_2"/>
    <property type="match status" value="1"/>
</dbReference>
<keyword evidence="2" id="KW-0695">RNA-directed DNA polymerase</keyword>
<feature type="domain" description="Reverse transcriptase Ty1/copia-type" evidence="1">
    <location>
        <begin position="162"/>
        <end position="284"/>
    </location>
</feature>
<keyword evidence="2" id="KW-0808">Transferase</keyword>
<dbReference type="PANTHER" id="PTHR46890:SF48">
    <property type="entry name" value="RNA-DIRECTED DNA POLYMERASE"/>
    <property type="match status" value="1"/>
</dbReference>
<dbReference type="InterPro" id="IPR052343">
    <property type="entry name" value="Retrotransposon-Effector_Assoc"/>
</dbReference>